<reference evidence="2" key="1">
    <citation type="submission" date="2020-01" db="EMBL/GenBank/DDBJ databases">
        <authorList>
            <consortium name="DOE Joint Genome Institute"/>
            <person name="Haridas S."/>
            <person name="Albert R."/>
            <person name="Binder M."/>
            <person name="Bloem J."/>
            <person name="Labutti K."/>
            <person name="Salamov A."/>
            <person name="Andreopoulos B."/>
            <person name="Baker S.E."/>
            <person name="Barry K."/>
            <person name="Bills G."/>
            <person name="Bluhm B.H."/>
            <person name="Cannon C."/>
            <person name="Castanera R."/>
            <person name="Culley D.E."/>
            <person name="Daum C."/>
            <person name="Ezra D."/>
            <person name="Gonzalez J.B."/>
            <person name="Henrissat B."/>
            <person name="Kuo A."/>
            <person name="Liang C."/>
            <person name="Lipzen A."/>
            <person name="Lutzoni F."/>
            <person name="Magnuson J."/>
            <person name="Mondo S."/>
            <person name="Nolan M."/>
            <person name="Ohm R."/>
            <person name="Pangilinan J."/>
            <person name="Park H.-J."/>
            <person name="Ramirez L."/>
            <person name="Alfaro M."/>
            <person name="Sun H."/>
            <person name="Tritt A."/>
            <person name="Yoshinaga Y."/>
            <person name="Zwiers L.-H."/>
            <person name="Turgeon B.G."/>
            <person name="Goodwin S.B."/>
            <person name="Spatafora J.W."/>
            <person name="Crous P.W."/>
            <person name="Grigoriev I.V."/>
        </authorList>
    </citation>
    <scope>NUCLEOTIDE SEQUENCE</scope>
    <source>
        <strain evidence="2">CBS 394.84</strain>
    </source>
</reference>
<dbReference type="Proteomes" id="UP000800039">
    <property type="component" value="Unassembled WGS sequence"/>
</dbReference>
<dbReference type="InterPro" id="IPR037653">
    <property type="entry name" value="Cbp6"/>
</dbReference>
<sequence>MATTTAKQYTRLLSLWPKDALRPNLPFTRAIEHRAAPYGVQPLTPVPHVDAKPTPSTPPHPKPKPSAQPNPQLEQAQLNALYSLLEDRYTKKYALSPRVLRPTSAPDHYTNLMDEIERAPQKTWWGAKMDEWRMKIRWS</sequence>
<dbReference type="AlphaFoldDB" id="A0A9P4L6Z4"/>
<evidence type="ECO:0000313" key="2">
    <source>
        <dbReference type="EMBL" id="KAF1843817.1"/>
    </source>
</evidence>
<proteinExistence type="predicted"/>
<organism evidence="2 3">
    <name type="scientific">Cucurbitaria berberidis CBS 394.84</name>
    <dbReference type="NCBI Taxonomy" id="1168544"/>
    <lineage>
        <taxon>Eukaryota</taxon>
        <taxon>Fungi</taxon>
        <taxon>Dikarya</taxon>
        <taxon>Ascomycota</taxon>
        <taxon>Pezizomycotina</taxon>
        <taxon>Dothideomycetes</taxon>
        <taxon>Pleosporomycetidae</taxon>
        <taxon>Pleosporales</taxon>
        <taxon>Pleosporineae</taxon>
        <taxon>Cucurbitariaceae</taxon>
        <taxon>Cucurbitaria</taxon>
    </lineage>
</organism>
<keyword evidence="3" id="KW-1185">Reference proteome</keyword>
<dbReference type="Pfam" id="PF20180">
    <property type="entry name" value="UQCC2_CBP6"/>
    <property type="match status" value="1"/>
</dbReference>
<feature type="region of interest" description="Disordered" evidence="1">
    <location>
        <begin position="36"/>
        <end position="74"/>
    </location>
</feature>
<evidence type="ECO:0000256" key="1">
    <source>
        <dbReference type="SAM" id="MobiDB-lite"/>
    </source>
</evidence>
<dbReference type="GO" id="GO:0034551">
    <property type="term" value="P:mitochondrial respiratory chain complex III assembly"/>
    <property type="evidence" value="ECO:0007669"/>
    <property type="project" value="TreeGrafter"/>
</dbReference>
<gene>
    <name evidence="2" type="ORF">K460DRAFT_408139</name>
</gene>
<name>A0A9P4L6Z4_9PLEO</name>
<dbReference type="GO" id="GO:0043022">
    <property type="term" value="F:ribosome binding"/>
    <property type="evidence" value="ECO:0007669"/>
    <property type="project" value="InterPro"/>
</dbReference>
<comment type="caution">
    <text evidence="2">The sequence shown here is derived from an EMBL/GenBank/DDBJ whole genome shotgun (WGS) entry which is preliminary data.</text>
</comment>
<dbReference type="EMBL" id="ML976617">
    <property type="protein sequence ID" value="KAF1843817.1"/>
    <property type="molecule type" value="Genomic_DNA"/>
</dbReference>
<dbReference type="PANTHER" id="PTHR28250">
    <property type="entry name" value="CYTOCHROME B PRE-MRNA-PROCESSING PROTEIN 6"/>
    <property type="match status" value="1"/>
</dbReference>
<dbReference type="GeneID" id="63854386"/>
<accession>A0A9P4L6Z4</accession>
<dbReference type="OrthoDB" id="2107880at2759"/>
<dbReference type="GO" id="GO:0061671">
    <property type="term" value="C:Cbp3p-Cbp6 complex"/>
    <property type="evidence" value="ECO:0007669"/>
    <property type="project" value="InterPro"/>
</dbReference>
<protein>
    <submittedName>
        <fullName evidence="2">Uncharacterized protein</fullName>
    </submittedName>
</protein>
<dbReference type="RefSeq" id="XP_040786380.1">
    <property type="nucleotide sequence ID" value="XM_040937136.1"/>
</dbReference>
<dbReference type="PANTHER" id="PTHR28250:SF1">
    <property type="entry name" value="CYTOCHROME B PRE-MRNA-PROCESSING PROTEIN 6"/>
    <property type="match status" value="1"/>
</dbReference>
<evidence type="ECO:0000313" key="3">
    <source>
        <dbReference type="Proteomes" id="UP000800039"/>
    </source>
</evidence>
<feature type="compositionally biased region" description="Pro residues" evidence="1">
    <location>
        <begin position="55"/>
        <end position="68"/>
    </location>
</feature>